<organism evidence="2 3">
    <name type="scientific">Pedococcus cremeus</name>
    <dbReference type="NCBI Taxonomy" id="587636"/>
    <lineage>
        <taxon>Bacteria</taxon>
        <taxon>Bacillati</taxon>
        <taxon>Actinomycetota</taxon>
        <taxon>Actinomycetes</taxon>
        <taxon>Micrococcales</taxon>
        <taxon>Intrasporangiaceae</taxon>
        <taxon>Pedococcus</taxon>
    </lineage>
</organism>
<keyword evidence="1" id="KW-1133">Transmembrane helix</keyword>
<keyword evidence="1" id="KW-0812">Transmembrane</keyword>
<sequence length="70" mass="8171">MATQMSPLVIGAILVGFLLMWVTLLAWSARDSANIPRAVPRNPNAHPWWGNAEWDEDWRREWQRTFGRHS</sequence>
<evidence type="ECO:0000313" key="2">
    <source>
        <dbReference type="EMBL" id="SES40014.1"/>
    </source>
</evidence>
<reference evidence="3" key="1">
    <citation type="submission" date="2016-10" db="EMBL/GenBank/DDBJ databases">
        <authorList>
            <person name="Varghese N."/>
            <person name="Submissions S."/>
        </authorList>
    </citation>
    <scope>NUCLEOTIDE SEQUENCE [LARGE SCALE GENOMIC DNA]</scope>
    <source>
        <strain evidence="3">CGMCC 1.6963</strain>
    </source>
</reference>
<dbReference type="AlphaFoldDB" id="A0A1H9X1P5"/>
<accession>A0A1H9X1P5</accession>
<protein>
    <submittedName>
        <fullName evidence="2">Uncharacterized protein</fullName>
    </submittedName>
</protein>
<dbReference type="EMBL" id="FOHB01000006">
    <property type="protein sequence ID" value="SES40014.1"/>
    <property type="molecule type" value="Genomic_DNA"/>
</dbReference>
<evidence type="ECO:0000313" key="3">
    <source>
        <dbReference type="Proteomes" id="UP000199019"/>
    </source>
</evidence>
<dbReference type="STRING" id="587636.SAMN05216199_3333"/>
<name>A0A1H9X1P5_9MICO</name>
<evidence type="ECO:0000256" key="1">
    <source>
        <dbReference type="SAM" id="Phobius"/>
    </source>
</evidence>
<keyword evidence="3" id="KW-1185">Reference proteome</keyword>
<gene>
    <name evidence="2" type="ORF">SAMN05216199_3333</name>
</gene>
<feature type="transmembrane region" description="Helical" evidence="1">
    <location>
        <begin position="6"/>
        <end position="27"/>
    </location>
</feature>
<proteinExistence type="predicted"/>
<keyword evidence="1" id="KW-0472">Membrane</keyword>
<dbReference type="Proteomes" id="UP000199019">
    <property type="component" value="Unassembled WGS sequence"/>
</dbReference>